<evidence type="ECO:0000313" key="7">
    <source>
        <dbReference type="EMBL" id="CAI6360667.1"/>
    </source>
</evidence>
<dbReference type="GO" id="GO:0005993">
    <property type="term" value="P:trehalose catabolic process"/>
    <property type="evidence" value="ECO:0007669"/>
    <property type="project" value="TreeGrafter"/>
</dbReference>
<evidence type="ECO:0000313" key="8">
    <source>
        <dbReference type="Proteomes" id="UP001160148"/>
    </source>
</evidence>
<comment type="caution">
    <text evidence="7">The sequence shown here is derived from an EMBL/GenBank/DDBJ whole genome shotgun (WGS) entry which is preliminary data.</text>
</comment>
<keyword evidence="8" id="KW-1185">Reference proteome</keyword>
<dbReference type="EMBL" id="CARXXK010000003">
    <property type="protein sequence ID" value="CAI6360667.1"/>
    <property type="molecule type" value="Genomic_DNA"/>
</dbReference>
<dbReference type="PANTHER" id="PTHR23403">
    <property type="entry name" value="TREHALASE"/>
    <property type="match status" value="1"/>
</dbReference>
<dbReference type="InterPro" id="IPR001661">
    <property type="entry name" value="Glyco_hydro_37"/>
</dbReference>
<dbReference type="EC" id="3.2.1.28" evidence="3"/>
<dbReference type="InterPro" id="IPR008928">
    <property type="entry name" value="6-hairpin_glycosidase_sf"/>
</dbReference>
<comment type="similarity">
    <text evidence="2">Belongs to the glycosyl hydrolase 37 family.</text>
</comment>
<comment type="catalytic activity">
    <reaction evidence="1">
        <text>alpha,alpha-trehalose + H2O = alpha-D-glucose + beta-D-glucose</text>
        <dbReference type="Rhea" id="RHEA:32675"/>
        <dbReference type="ChEBI" id="CHEBI:15377"/>
        <dbReference type="ChEBI" id="CHEBI:15903"/>
        <dbReference type="ChEBI" id="CHEBI:16551"/>
        <dbReference type="ChEBI" id="CHEBI:17925"/>
        <dbReference type="EC" id="3.2.1.28"/>
    </reaction>
</comment>
<dbReference type="SUPFAM" id="SSF48208">
    <property type="entry name" value="Six-hairpin glycosidases"/>
    <property type="match status" value="1"/>
</dbReference>
<dbReference type="GO" id="GO:0004555">
    <property type="term" value="F:alpha,alpha-trehalase activity"/>
    <property type="evidence" value="ECO:0007669"/>
    <property type="project" value="UniProtKB-EC"/>
</dbReference>
<name>A0AAV0WXL1_9HEMI</name>
<dbReference type="InterPro" id="IPR012341">
    <property type="entry name" value="6hp_glycosidase-like_sf"/>
</dbReference>
<gene>
    <name evidence="7" type="ORF">MEUPH1_LOCUS15942</name>
</gene>
<evidence type="ECO:0000256" key="4">
    <source>
        <dbReference type="ARBA" id="ARBA00019905"/>
    </source>
</evidence>
<accession>A0AAV0WXL1</accession>
<sequence length="83" mass="9687">MEGSSRWGEEVGAWLDYDMINSKKRNYFFKTNISPLWTGCYEKHQTFVKRVLNYLNKSEIFKTLVGIPTTLSTTDQQCDQLNA</sequence>
<evidence type="ECO:0000256" key="5">
    <source>
        <dbReference type="ARBA" id="ARBA00030473"/>
    </source>
</evidence>
<protein>
    <recommendedName>
        <fullName evidence="4">Trehalase</fullName>
        <ecNumber evidence="3">3.2.1.28</ecNumber>
    </recommendedName>
    <alternativeName>
        <fullName evidence="5">Alpha,alpha-trehalase</fullName>
    </alternativeName>
    <alternativeName>
        <fullName evidence="6">Alpha,alpha-trehalose glucohydrolase</fullName>
    </alternativeName>
</protein>
<dbReference type="Gene3D" id="1.50.10.10">
    <property type="match status" value="1"/>
</dbReference>
<reference evidence="7 8" key="1">
    <citation type="submission" date="2023-01" db="EMBL/GenBank/DDBJ databases">
        <authorList>
            <person name="Whitehead M."/>
        </authorList>
    </citation>
    <scope>NUCLEOTIDE SEQUENCE [LARGE SCALE GENOMIC DNA]</scope>
</reference>
<dbReference type="AlphaFoldDB" id="A0AAV0WXL1"/>
<evidence type="ECO:0000256" key="2">
    <source>
        <dbReference type="ARBA" id="ARBA00005615"/>
    </source>
</evidence>
<dbReference type="PANTHER" id="PTHR23403:SF1">
    <property type="entry name" value="TREHALASE"/>
    <property type="match status" value="1"/>
</dbReference>
<evidence type="ECO:0000256" key="6">
    <source>
        <dbReference type="ARBA" id="ARBA00031637"/>
    </source>
</evidence>
<evidence type="ECO:0000256" key="3">
    <source>
        <dbReference type="ARBA" id="ARBA00012757"/>
    </source>
</evidence>
<organism evidence="7 8">
    <name type="scientific">Macrosiphum euphorbiae</name>
    <name type="common">potato aphid</name>
    <dbReference type="NCBI Taxonomy" id="13131"/>
    <lineage>
        <taxon>Eukaryota</taxon>
        <taxon>Metazoa</taxon>
        <taxon>Ecdysozoa</taxon>
        <taxon>Arthropoda</taxon>
        <taxon>Hexapoda</taxon>
        <taxon>Insecta</taxon>
        <taxon>Pterygota</taxon>
        <taxon>Neoptera</taxon>
        <taxon>Paraneoptera</taxon>
        <taxon>Hemiptera</taxon>
        <taxon>Sternorrhyncha</taxon>
        <taxon>Aphidomorpha</taxon>
        <taxon>Aphidoidea</taxon>
        <taxon>Aphididae</taxon>
        <taxon>Macrosiphini</taxon>
        <taxon>Macrosiphum</taxon>
    </lineage>
</organism>
<proteinExistence type="inferred from homology"/>
<dbReference type="Pfam" id="PF01204">
    <property type="entry name" value="Trehalase"/>
    <property type="match status" value="1"/>
</dbReference>
<dbReference type="Proteomes" id="UP001160148">
    <property type="component" value="Unassembled WGS sequence"/>
</dbReference>
<evidence type="ECO:0000256" key="1">
    <source>
        <dbReference type="ARBA" id="ARBA00001576"/>
    </source>
</evidence>